<evidence type="ECO:0000259" key="1">
    <source>
        <dbReference type="Pfam" id="PF08241"/>
    </source>
</evidence>
<dbReference type="InterPro" id="IPR029063">
    <property type="entry name" value="SAM-dependent_MTases_sf"/>
</dbReference>
<dbReference type="GO" id="GO:0008757">
    <property type="term" value="F:S-adenosylmethionine-dependent methyltransferase activity"/>
    <property type="evidence" value="ECO:0007669"/>
    <property type="project" value="InterPro"/>
</dbReference>
<keyword evidence="2" id="KW-0489">Methyltransferase</keyword>
<dbReference type="PANTHER" id="PTHR43591:SF110">
    <property type="entry name" value="RHODANESE DOMAIN-CONTAINING PROTEIN"/>
    <property type="match status" value="1"/>
</dbReference>
<dbReference type="EMBL" id="JADEWL010000009">
    <property type="protein sequence ID" value="MBE9211990.1"/>
    <property type="molecule type" value="Genomic_DNA"/>
</dbReference>
<dbReference type="AlphaFoldDB" id="A0A8J7JTC8"/>
<dbReference type="Pfam" id="PF08241">
    <property type="entry name" value="Methyltransf_11"/>
    <property type="match status" value="1"/>
</dbReference>
<keyword evidence="2" id="KW-0808">Transferase</keyword>
<comment type="caution">
    <text evidence="2">The sequence shown here is derived from an EMBL/GenBank/DDBJ whole genome shotgun (WGS) entry which is preliminary data.</text>
</comment>
<keyword evidence="3" id="KW-1185">Reference proteome</keyword>
<name>A0A8J7JTC8_9CYAN</name>
<dbReference type="Gene3D" id="3.40.50.150">
    <property type="entry name" value="Vaccinia Virus protein VP39"/>
    <property type="match status" value="1"/>
</dbReference>
<protein>
    <submittedName>
        <fullName evidence="2">Class I SAM-dependent methyltransferase</fullName>
    </submittedName>
</protein>
<dbReference type="SUPFAM" id="SSF53335">
    <property type="entry name" value="S-adenosyl-L-methionine-dependent methyltransferases"/>
    <property type="match status" value="1"/>
</dbReference>
<dbReference type="Proteomes" id="UP000620559">
    <property type="component" value="Unassembled WGS sequence"/>
</dbReference>
<evidence type="ECO:0000313" key="2">
    <source>
        <dbReference type="EMBL" id="MBE9211990.1"/>
    </source>
</evidence>
<dbReference type="GO" id="GO:0032259">
    <property type="term" value="P:methylation"/>
    <property type="evidence" value="ECO:0007669"/>
    <property type="project" value="UniProtKB-KW"/>
</dbReference>
<dbReference type="RefSeq" id="WP_193917490.1">
    <property type="nucleotide sequence ID" value="NZ_JADEWL010000009.1"/>
</dbReference>
<dbReference type="InterPro" id="IPR013216">
    <property type="entry name" value="Methyltransf_11"/>
</dbReference>
<feature type="domain" description="Methyltransferase type 11" evidence="1">
    <location>
        <begin position="48"/>
        <end position="141"/>
    </location>
</feature>
<accession>A0A8J7JTC8</accession>
<evidence type="ECO:0000313" key="3">
    <source>
        <dbReference type="Proteomes" id="UP000620559"/>
    </source>
</evidence>
<sequence length="261" mass="29899">MTNLIRNRLEIDDAVERIIPEEEPDGILSIHLKRYQFAANYCQDKKVLDAATGVGYGADYLTQVANQVIGIDLDPVAISYGQGKYSNSRLQLQIADVANTDFADSEFDVICSFETIEHLPNIPAYLQETVRLLATDGIYIVSTPQVPQTNHNPQNPYHTVELCRHDFEALLKDYFGEVEMYAQRRRQSELHYWLTKIADFTGMRKYLAKLSKLRQSTNKILQTTTFEDMSLDDILITKVKIERADENVAVCRYPLKKRGDK</sequence>
<gene>
    <name evidence="2" type="ORF">IQ247_04560</name>
</gene>
<reference evidence="2" key="1">
    <citation type="submission" date="2020-10" db="EMBL/GenBank/DDBJ databases">
        <authorList>
            <person name="Castelo-Branco R."/>
            <person name="Eusebio N."/>
            <person name="Adriana R."/>
            <person name="Vieira A."/>
            <person name="Brugerolle De Fraissinette N."/>
            <person name="Rezende De Castro R."/>
            <person name="Schneider M.P."/>
            <person name="Vasconcelos V."/>
            <person name="Leao P.N."/>
        </authorList>
    </citation>
    <scope>NUCLEOTIDE SEQUENCE</scope>
    <source>
        <strain evidence="2">LEGE 06105</strain>
    </source>
</reference>
<dbReference type="CDD" id="cd02440">
    <property type="entry name" value="AdoMet_MTases"/>
    <property type="match status" value="1"/>
</dbReference>
<dbReference type="PANTHER" id="PTHR43591">
    <property type="entry name" value="METHYLTRANSFERASE"/>
    <property type="match status" value="1"/>
</dbReference>
<organism evidence="2 3">
    <name type="scientific">Plectonema cf. radiosum LEGE 06105</name>
    <dbReference type="NCBI Taxonomy" id="945769"/>
    <lineage>
        <taxon>Bacteria</taxon>
        <taxon>Bacillati</taxon>
        <taxon>Cyanobacteriota</taxon>
        <taxon>Cyanophyceae</taxon>
        <taxon>Oscillatoriophycideae</taxon>
        <taxon>Oscillatoriales</taxon>
        <taxon>Microcoleaceae</taxon>
        <taxon>Plectonema</taxon>
    </lineage>
</organism>
<proteinExistence type="predicted"/>